<evidence type="ECO:0000256" key="4">
    <source>
        <dbReference type="ARBA" id="ARBA00023002"/>
    </source>
</evidence>
<keyword evidence="7" id="KW-1133">Transmembrane helix</keyword>
<dbReference type="GO" id="GO:0009055">
    <property type="term" value="F:electron transfer activity"/>
    <property type="evidence" value="ECO:0007669"/>
    <property type="project" value="InterPro"/>
</dbReference>
<sequence>MQPIKNLFFATAIAGTVIIVAGGISTLALMKIGNSDNIDIPTGKLLARNVTNLLETKCAACHGDNPEFNPLLNALSGGLMQRDVEQGQRDFRLSELYGDTNPDARRMQGIATLKLDKVLRANSMPPVAYTAMHWGSTLNAYDRKLLSSYFDLPFINDLRFMPIEPVDMSKLNPDRVLLGQKLFNSGALSTDGTISCASCHDLTKGGTDNKQYSEGVRKQLGGVNAPSVYNSSHNFIQFWDGRAKDLKAQAGGPPLNPVEMGFENKPESWNTIVANIKQDPELVALFAKAYPKAGINADTITDAIATYEHTLVTPDSDFDLYLKGDKNALTAEQKKGMHLFIEYGCATCHAGAGLGGQSYEYISKHADFFNGKTLAQNAPMGRHDATKKNIDQLCFKVPNLRNVELTHPYLHDGSAKTLDEAVVKMLQTQSGIPHPTRSDVSAIVSFLKAQTGKLNGIPVNKLTKEQALAPAVTVAAPAPVQQNIQ</sequence>
<name>A0A1H6KFY5_9BACT</name>
<dbReference type="InterPro" id="IPR025992">
    <property type="entry name" value="Haem-bd"/>
</dbReference>
<dbReference type="AlphaFoldDB" id="A0A1H6KFY5"/>
<dbReference type="SUPFAM" id="SSF46626">
    <property type="entry name" value="Cytochrome c"/>
    <property type="match status" value="2"/>
</dbReference>
<evidence type="ECO:0000256" key="3">
    <source>
        <dbReference type="ARBA" id="ARBA00022723"/>
    </source>
</evidence>
<organism evidence="9 10">
    <name type="scientific">Akkermansia glycaniphila</name>
    <dbReference type="NCBI Taxonomy" id="1679444"/>
    <lineage>
        <taxon>Bacteria</taxon>
        <taxon>Pseudomonadati</taxon>
        <taxon>Verrucomicrobiota</taxon>
        <taxon>Verrucomicrobiia</taxon>
        <taxon>Verrucomicrobiales</taxon>
        <taxon>Akkermansiaceae</taxon>
        <taxon>Akkermansia</taxon>
    </lineage>
</organism>
<evidence type="ECO:0000256" key="1">
    <source>
        <dbReference type="ARBA" id="ARBA00004196"/>
    </source>
</evidence>
<dbReference type="Pfam" id="PF03150">
    <property type="entry name" value="CCP_MauG"/>
    <property type="match status" value="1"/>
</dbReference>
<dbReference type="GO" id="GO:0030313">
    <property type="term" value="C:cell envelope"/>
    <property type="evidence" value="ECO:0007669"/>
    <property type="project" value="UniProtKB-SubCell"/>
</dbReference>
<keyword evidence="7" id="KW-0812">Transmembrane</keyword>
<keyword evidence="3 6" id="KW-0479">Metal-binding</keyword>
<dbReference type="OrthoDB" id="9772811at2"/>
<feature type="domain" description="Cytochrome c" evidence="8">
    <location>
        <begin position="38"/>
        <end position="154"/>
    </location>
</feature>
<dbReference type="STRING" id="1679444.PYTT_0392"/>
<dbReference type="PANTHER" id="PTHR30600">
    <property type="entry name" value="CYTOCHROME C PEROXIDASE-RELATED"/>
    <property type="match status" value="1"/>
</dbReference>
<accession>A0A1H6KFY5</accession>
<dbReference type="EMBL" id="LT629973">
    <property type="protein sequence ID" value="SEH74410.1"/>
    <property type="molecule type" value="Genomic_DNA"/>
</dbReference>
<dbReference type="InterPro" id="IPR009056">
    <property type="entry name" value="Cyt_c-like_dom"/>
</dbReference>
<dbReference type="InterPro" id="IPR036909">
    <property type="entry name" value="Cyt_c-like_dom_sf"/>
</dbReference>
<dbReference type="Gene3D" id="1.10.760.10">
    <property type="entry name" value="Cytochrome c-like domain"/>
    <property type="match status" value="2"/>
</dbReference>
<evidence type="ECO:0000256" key="6">
    <source>
        <dbReference type="PROSITE-ProRule" id="PRU00433"/>
    </source>
</evidence>
<feature type="domain" description="Cytochrome c" evidence="8">
    <location>
        <begin position="331"/>
        <end position="451"/>
    </location>
</feature>
<keyword evidence="9" id="KW-0575">Peroxidase</keyword>
<dbReference type="GO" id="GO:0046872">
    <property type="term" value="F:metal ion binding"/>
    <property type="evidence" value="ECO:0007669"/>
    <property type="project" value="UniProtKB-KW"/>
</dbReference>
<protein>
    <submittedName>
        <fullName evidence="9">Di-haem cytochrome c peroxidase</fullName>
    </submittedName>
</protein>
<keyword evidence="2 6" id="KW-0349">Heme</keyword>
<dbReference type="KEGG" id="agl:PYTT_0392"/>
<evidence type="ECO:0000313" key="9">
    <source>
        <dbReference type="EMBL" id="SEH74410.1"/>
    </source>
</evidence>
<feature type="domain" description="Cytochrome c" evidence="8">
    <location>
        <begin position="174"/>
        <end position="312"/>
    </location>
</feature>
<dbReference type="PROSITE" id="PS51007">
    <property type="entry name" value="CYTC"/>
    <property type="match status" value="3"/>
</dbReference>
<evidence type="ECO:0000313" key="10">
    <source>
        <dbReference type="Proteomes" id="UP000176204"/>
    </source>
</evidence>
<feature type="transmembrane region" description="Helical" evidence="7">
    <location>
        <begin position="7"/>
        <end position="30"/>
    </location>
</feature>
<dbReference type="Proteomes" id="UP000176204">
    <property type="component" value="Chromosome I"/>
</dbReference>
<keyword evidence="5 6" id="KW-0408">Iron</keyword>
<comment type="subcellular location">
    <subcellularLocation>
        <location evidence="1">Cell envelope</location>
    </subcellularLocation>
</comment>
<dbReference type="PANTHER" id="PTHR30600:SF7">
    <property type="entry name" value="CYTOCHROME C PEROXIDASE-RELATED"/>
    <property type="match status" value="1"/>
</dbReference>
<gene>
    <name evidence="9" type="ORF">PYTT_0392</name>
</gene>
<dbReference type="GO" id="GO:0004130">
    <property type="term" value="F:cytochrome-c peroxidase activity"/>
    <property type="evidence" value="ECO:0007669"/>
    <property type="project" value="TreeGrafter"/>
</dbReference>
<keyword evidence="10" id="KW-1185">Reference proteome</keyword>
<evidence type="ECO:0000256" key="2">
    <source>
        <dbReference type="ARBA" id="ARBA00022617"/>
    </source>
</evidence>
<dbReference type="Pfam" id="PF14376">
    <property type="entry name" value="Haem_bd"/>
    <property type="match status" value="1"/>
</dbReference>
<keyword evidence="4" id="KW-0560">Oxidoreductase</keyword>
<evidence type="ECO:0000259" key="8">
    <source>
        <dbReference type="PROSITE" id="PS51007"/>
    </source>
</evidence>
<dbReference type="GO" id="GO:0020037">
    <property type="term" value="F:heme binding"/>
    <property type="evidence" value="ECO:0007669"/>
    <property type="project" value="InterPro"/>
</dbReference>
<dbReference type="SMART" id="SM01235">
    <property type="entry name" value="Haem_bd"/>
    <property type="match status" value="1"/>
</dbReference>
<reference evidence="10" key="1">
    <citation type="submission" date="2016-09" db="EMBL/GenBank/DDBJ databases">
        <authorList>
            <person name="Koehorst J."/>
        </authorList>
    </citation>
    <scope>NUCLEOTIDE SEQUENCE [LARGE SCALE GENOMIC DNA]</scope>
</reference>
<keyword evidence="7" id="KW-0472">Membrane</keyword>
<dbReference type="InterPro" id="IPR004852">
    <property type="entry name" value="Di-haem_cyt_c_peroxidsae"/>
</dbReference>
<dbReference type="InterPro" id="IPR051395">
    <property type="entry name" value="Cytochrome_c_Peroxidase/MauG"/>
</dbReference>
<dbReference type="RefSeq" id="WP_067773743.1">
    <property type="nucleotide sequence ID" value="NZ_LIGX01000014.1"/>
</dbReference>
<evidence type="ECO:0000256" key="5">
    <source>
        <dbReference type="ARBA" id="ARBA00023004"/>
    </source>
</evidence>
<proteinExistence type="predicted"/>
<evidence type="ECO:0000256" key="7">
    <source>
        <dbReference type="SAM" id="Phobius"/>
    </source>
</evidence>